<name>A0A0Q9WPI3_DROWI</name>
<keyword evidence="3" id="KW-1185">Reference proteome</keyword>
<gene>
    <name evidence="2" type="primary">Dwil\GK27346</name>
    <name evidence="2" type="ORF">Dwil_GK27346</name>
</gene>
<dbReference type="Proteomes" id="UP000007798">
    <property type="component" value="Unassembled WGS sequence"/>
</dbReference>
<evidence type="ECO:0000256" key="1">
    <source>
        <dbReference type="SAM" id="SignalP"/>
    </source>
</evidence>
<keyword evidence="1" id="KW-0732">Signal</keyword>
<evidence type="ECO:0000313" key="3">
    <source>
        <dbReference type="Proteomes" id="UP000007798"/>
    </source>
</evidence>
<dbReference type="KEGG" id="dwi:26529348"/>
<proteinExistence type="predicted"/>
<sequence length="74" mass="8176">MLLKLLVLTLLAVLSNGKPQLLVTTPVAGSGWYAATAPSTYYPGYFSSPAYAAYTYTPVYGAYATYPYYTYLRR</sequence>
<dbReference type="InParanoid" id="A0A0Q9WPI3"/>
<evidence type="ECO:0000313" key="2">
    <source>
        <dbReference type="EMBL" id="KRF97631.1"/>
    </source>
</evidence>
<organism evidence="2 3">
    <name type="scientific">Drosophila willistoni</name>
    <name type="common">Fruit fly</name>
    <dbReference type="NCBI Taxonomy" id="7260"/>
    <lineage>
        <taxon>Eukaryota</taxon>
        <taxon>Metazoa</taxon>
        <taxon>Ecdysozoa</taxon>
        <taxon>Arthropoda</taxon>
        <taxon>Hexapoda</taxon>
        <taxon>Insecta</taxon>
        <taxon>Pterygota</taxon>
        <taxon>Neoptera</taxon>
        <taxon>Endopterygota</taxon>
        <taxon>Diptera</taxon>
        <taxon>Brachycera</taxon>
        <taxon>Muscomorpha</taxon>
        <taxon>Ephydroidea</taxon>
        <taxon>Drosophilidae</taxon>
        <taxon>Drosophila</taxon>
        <taxon>Sophophora</taxon>
    </lineage>
</organism>
<protein>
    <submittedName>
        <fullName evidence="2">Uncharacterized protein</fullName>
    </submittedName>
</protein>
<dbReference type="AlphaFoldDB" id="A0A0Q9WPI3"/>
<reference evidence="2 3" key="1">
    <citation type="journal article" date="2007" name="Nature">
        <title>Evolution of genes and genomes on the Drosophila phylogeny.</title>
        <authorList>
            <consortium name="Drosophila 12 Genomes Consortium"/>
            <person name="Clark A.G."/>
            <person name="Eisen M.B."/>
            <person name="Smith D.R."/>
            <person name="Bergman C.M."/>
            <person name="Oliver B."/>
            <person name="Markow T.A."/>
            <person name="Kaufman T.C."/>
            <person name="Kellis M."/>
            <person name="Gelbart W."/>
            <person name="Iyer V.N."/>
            <person name="Pollard D.A."/>
            <person name="Sackton T.B."/>
            <person name="Larracuente A.M."/>
            <person name="Singh N.D."/>
            <person name="Abad J.P."/>
            <person name="Abt D.N."/>
            <person name="Adryan B."/>
            <person name="Aguade M."/>
            <person name="Akashi H."/>
            <person name="Anderson W.W."/>
            <person name="Aquadro C.F."/>
            <person name="Ardell D.H."/>
            <person name="Arguello R."/>
            <person name="Artieri C.G."/>
            <person name="Barbash D.A."/>
            <person name="Barker D."/>
            <person name="Barsanti P."/>
            <person name="Batterham P."/>
            <person name="Batzoglou S."/>
            <person name="Begun D."/>
            <person name="Bhutkar A."/>
            <person name="Blanco E."/>
            <person name="Bosak S.A."/>
            <person name="Bradley R.K."/>
            <person name="Brand A.D."/>
            <person name="Brent M.R."/>
            <person name="Brooks A.N."/>
            <person name="Brown R.H."/>
            <person name="Butlin R.K."/>
            <person name="Caggese C."/>
            <person name="Calvi B.R."/>
            <person name="Bernardo de Carvalho A."/>
            <person name="Caspi A."/>
            <person name="Castrezana S."/>
            <person name="Celniker S.E."/>
            <person name="Chang J.L."/>
            <person name="Chapple C."/>
            <person name="Chatterji S."/>
            <person name="Chinwalla A."/>
            <person name="Civetta A."/>
            <person name="Clifton S.W."/>
            <person name="Comeron J.M."/>
            <person name="Costello J.C."/>
            <person name="Coyne J.A."/>
            <person name="Daub J."/>
            <person name="David R.G."/>
            <person name="Delcher A.L."/>
            <person name="Delehaunty K."/>
            <person name="Do C.B."/>
            <person name="Ebling H."/>
            <person name="Edwards K."/>
            <person name="Eickbush T."/>
            <person name="Evans J.D."/>
            <person name="Filipski A."/>
            <person name="Findeiss S."/>
            <person name="Freyhult E."/>
            <person name="Fulton L."/>
            <person name="Fulton R."/>
            <person name="Garcia A.C."/>
            <person name="Gardiner A."/>
            <person name="Garfield D.A."/>
            <person name="Garvin B.E."/>
            <person name="Gibson G."/>
            <person name="Gilbert D."/>
            <person name="Gnerre S."/>
            <person name="Godfrey J."/>
            <person name="Good R."/>
            <person name="Gotea V."/>
            <person name="Gravely B."/>
            <person name="Greenberg A.J."/>
            <person name="Griffiths-Jones S."/>
            <person name="Gross S."/>
            <person name="Guigo R."/>
            <person name="Gustafson E.A."/>
            <person name="Haerty W."/>
            <person name="Hahn M.W."/>
            <person name="Halligan D.L."/>
            <person name="Halpern A.L."/>
            <person name="Halter G.M."/>
            <person name="Han M.V."/>
            <person name="Heger A."/>
            <person name="Hillier L."/>
            <person name="Hinrichs A.S."/>
            <person name="Holmes I."/>
            <person name="Hoskins R.A."/>
            <person name="Hubisz M.J."/>
            <person name="Hultmark D."/>
            <person name="Huntley M.A."/>
            <person name="Jaffe D.B."/>
            <person name="Jagadeeshan S."/>
            <person name="Jeck W.R."/>
            <person name="Johnson J."/>
            <person name="Jones C.D."/>
            <person name="Jordan W.C."/>
            <person name="Karpen G.H."/>
            <person name="Kataoka E."/>
            <person name="Keightley P.D."/>
            <person name="Kheradpour P."/>
            <person name="Kirkness E.F."/>
            <person name="Koerich L.B."/>
            <person name="Kristiansen K."/>
            <person name="Kudrna D."/>
            <person name="Kulathinal R.J."/>
            <person name="Kumar S."/>
            <person name="Kwok R."/>
            <person name="Lander E."/>
            <person name="Langley C.H."/>
            <person name="Lapoint R."/>
            <person name="Lazzaro B.P."/>
            <person name="Lee S.J."/>
            <person name="Levesque L."/>
            <person name="Li R."/>
            <person name="Lin C.F."/>
            <person name="Lin M.F."/>
            <person name="Lindblad-Toh K."/>
            <person name="Llopart A."/>
            <person name="Long M."/>
            <person name="Low L."/>
            <person name="Lozovsky E."/>
            <person name="Lu J."/>
            <person name="Luo M."/>
            <person name="Machado C.A."/>
            <person name="Makalowski W."/>
            <person name="Marzo M."/>
            <person name="Matsuda M."/>
            <person name="Matzkin L."/>
            <person name="McAllister B."/>
            <person name="McBride C.S."/>
            <person name="McKernan B."/>
            <person name="McKernan K."/>
            <person name="Mendez-Lago M."/>
            <person name="Minx P."/>
            <person name="Mollenhauer M.U."/>
            <person name="Montooth K."/>
            <person name="Mount S.M."/>
            <person name="Mu X."/>
            <person name="Myers E."/>
            <person name="Negre B."/>
            <person name="Newfeld S."/>
            <person name="Nielsen R."/>
            <person name="Noor M.A."/>
            <person name="O'Grady P."/>
            <person name="Pachter L."/>
            <person name="Papaceit M."/>
            <person name="Parisi M.J."/>
            <person name="Parisi M."/>
            <person name="Parts L."/>
            <person name="Pedersen J.S."/>
            <person name="Pesole G."/>
            <person name="Phillippy A.M."/>
            <person name="Ponting C.P."/>
            <person name="Pop M."/>
            <person name="Porcelli D."/>
            <person name="Powell J.R."/>
            <person name="Prohaska S."/>
            <person name="Pruitt K."/>
            <person name="Puig M."/>
            <person name="Quesneville H."/>
            <person name="Ram K.R."/>
            <person name="Rand D."/>
            <person name="Rasmussen M.D."/>
            <person name="Reed L.K."/>
            <person name="Reenan R."/>
            <person name="Reily A."/>
            <person name="Remington K.A."/>
            <person name="Rieger T.T."/>
            <person name="Ritchie M.G."/>
            <person name="Robin C."/>
            <person name="Rogers Y.H."/>
            <person name="Rohde C."/>
            <person name="Rozas J."/>
            <person name="Rubenfield M.J."/>
            <person name="Ruiz A."/>
            <person name="Russo S."/>
            <person name="Salzberg S.L."/>
            <person name="Sanchez-Gracia A."/>
            <person name="Saranga D.J."/>
            <person name="Sato H."/>
            <person name="Schaeffer S.W."/>
            <person name="Schatz M.C."/>
            <person name="Schlenke T."/>
            <person name="Schwartz R."/>
            <person name="Segarra C."/>
            <person name="Singh R.S."/>
            <person name="Sirot L."/>
            <person name="Sirota M."/>
            <person name="Sisneros N.B."/>
            <person name="Smith C.D."/>
            <person name="Smith T.F."/>
            <person name="Spieth J."/>
            <person name="Stage D.E."/>
            <person name="Stark A."/>
            <person name="Stephan W."/>
            <person name="Strausberg R.L."/>
            <person name="Strempel S."/>
            <person name="Sturgill D."/>
            <person name="Sutton G."/>
            <person name="Sutton G.G."/>
            <person name="Tao W."/>
            <person name="Teichmann S."/>
            <person name="Tobari Y.N."/>
            <person name="Tomimura Y."/>
            <person name="Tsolas J.M."/>
            <person name="Valente V.L."/>
            <person name="Venter E."/>
            <person name="Venter J.C."/>
            <person name="Vicario S."/>
            <person name="Vieira F.G."/>
            <person name="Vilella A.J."/>
            <person name="Villasante A."/>
            <person name="Walenz B."/>
            <person name="Wang J."/>
            <person name="Wasserman M."/>
            <person name="Watts T."/>
            <person name="Wilson D."/>
            <person name="Wilson R.K."/>
            <person name="Wing R.A."/>
            <person name="Wolfner M.F."/>
            <person name="Wong A."/>
            <person name="Wong G.K."/>
            <person name="Wu C.I."/>
            <person name="Wu G."/>
            <person name="Yamamoto D."/>
            <person name="Yang H.P."/>
            <person name="Yang S.P."/>
            <person name="Yorke J.A."/>
            <person name="Yoshida K."/>
            <person name="Zdobnov E."/>
            <person name="Zhang P."/>
            <person name="Zhang Y."/>
            <person name="Zimin A.V."/>
            <person name="Baldwin J."/>
            <person name="Abdouelleil A."/>
            <person name="Abdulkadir J."/>
            <person name="Abebe A."/>
            <person name="Abera B."/>
            <person name="Abreu J."/>
            <person name="Acer S.C."/>
            <person name="Aftuck L."/>
            <person name="Alexander A."/>
            <person name="An P."/>
            <person name="Anderson E."/>
            <person name="Anderson S."/>
            <person name="Arachi H."/>
            <person name="Azer M."/>
            <person name="Bachantsang P."/>
            <person name="Barry A."/>
            <person name="Bayul T."/>
            <person name="Berlin A."/>
            <person name="Bessette D."/>
            <person name="Bloom T."/>
            <person name="Blye J."/>
            <person name="Boguslavskiy L."/>
            <person name="Bonnet C."/>
            <person name="Boukhgalter B."/>
            <person name="Bourzgui I."/>
            <person name="Brown A."/>
            <person name="Cahill P."/>
            <person name="Channer S."/>
            <person name="Cheshatsang Y."/>
            <person name="Chuda L."/>
            <person name="Citroen M."/>
            <person name="Collymore A."/>
            <person name="Cooke P."/>
            <person name="Costello M."/>
            <person name="D'Aco K."/>
            <person name="Daza R."/>
            <person name="De Haan G."/>
            <person name="DeGray S."/>
            <person name="DeMaso C."/>
            <person name="Dhargay N."/>
            <person name="Dooley K."/>
            <person name="Dooley E."/>
            <person name="Doricent M."/>
            <person name="Dorje P."/>
            <person name="Dorjee K."/>
            <person name="Dupes A."/>
            <person name="Elong R."/>
            <person name="Falk J."/>
            <person name="Farina A."/>
            <person name="Faro S."/>
            <person name="Ferguson D."/>
            <person name="Fisher S."/>
            <person name="Foley C.D."/>
            <person name="Franke A."/>
            <person name="Friedrich D."/>
            <person name="Gadbois L."/>
            <person name="Gearin G."/>
            <person name="Gearin C.R."/>
            <person name="Giannoukos G."/>
            <person name="Goode T."/>
            <person name="Graham J."/>
            <person name="Grandbois E."/>
            <person name="Grewal S."/>
            <person name="Gyaltsen K."/>
            <person name="Hafez N."/>
            <person name="Hagos B."/>
            <person name="Hall J."/>
            <person name="Henson C."/>
            <person name="Hollinger A."/>
            <person name="Honan T."/>
            <person name="Huard M.D."/>
            <person name="Hughes L."/>
            <person name="Hurhula B."/>
            <person name="Husby M.E."/>
            <person name="Kamat A."/>
            <person name="Kanga B."/>
            <person name="Kashin S."/>
            <person name="Khazanovich D."/>
            <person name="Kisner P."/>
            <person name="Lance K."/>
            <person name="Lara M."/>
            <person name="Lee W."/>
            <person name="Lennon N."/>
            <person name="Letendre F."/>
            <person name="LeVine R."/>
            <person name="Lipovsky A."/>
            <person name="Liu X."/>
            <person name="Liu J."/>
            <person name="Liu S."/>
            <person name="Lokyitsang T."/>
            <person name="Lokyitsang Y."/>
            <person name="Lubonja R."/>
            <person name="Lui A."/>
            <person name="MacDonald P."/>
            <person name="Magnisalis V."/>
            <person name="Maru K."/>
            <person name="Matthews C."/>
            <person name="McCusker W."/>
            <person name="McDonough S."/>
            <person name="Mehta T."/>
            <person name="Meldrim J."/>
            <person name="Meneus L."/>
            <person name="Mihai O."/>
            <person name="Mihalev A."/>
            <person name="Mihova T."/>
            <person name="Mittelman R."/>
            <person name="Mlenga V."/>
            <person name="Montmayeur A."/>
            <person name="Mulrain L."/>
            <person name="Navidi A."/>
            <person name="Naylor J."/>
            <person name="Negash T."/>
            <person name="Nguyen T."/>
            <person name="Nguyen N."/>
            <person name="Nicol R."/>
            <person name="Norbu C."/>
            <person name="Norbu N."/>
            <person name="Novod N."/>
            <person name="O'Neill B."/>
            <person name="Osman S."/>
            <person name="Markiewicz E."/>
            <person name="Oyono O.L."/>
            <person name="Patti C."/>
            <person name="Phunkhang P."/>
            <person name="Pierre F."/>
            <person name="Priest M."/>
            <person name="Raghuraman S."/>
            <person name="Rege F."/>
            <person name="Reyes R."/>
            <person name="Rise C."/>
            <person name="Rogov P."/>
            <person name="Ross K."/>
            <person name="Ryan E."/>
            <person name="Settipalli S."/>
            <person name="Shea T."/>
            <person name="Sherpa N."/>
            <person name="Shi L."/>
            <person name="Shih D."/>
            <person name="Sparrow T."/>
            <person name="Spaulding J."/>
            <person name="Stalker J."/>
            <person name="Stange-Thomann N."/>
            <person name="Stavropoulos S."/>
            <person name="Stone C."/>
            <person name="Strader C."/>
            <person name="Tesfaye S."/>
            <person name="Thomson T."/>
            <person name="Thoulutsang Y."/>
            <person name="Thoulutsang D."/>
            <person name="Topham K."/>
            <person name="Topping I."/>
            <person name="Tsamla T."/>
            <person name="Vassiliev H."/>
            <person name="Vo A."/>
            <person name="Wangchuk T."/>
            <person name="Wangdi T."/>
            <person name="Weiand M."/>
            <person name="Wilkinson J."/>
            <person name="Wilson A."/>
            <person name="Yadav S."/>
            <person name="Young G."/>
            <person name="Yu Q."/>
            <person name="Zembek L."/>
            <person name="Zhong D."/>
            <person name="Zimmer A."/>
            <person name="Zwirko Z."/>
            <person name="Jaffe D.B."/>
            <person name="Alvarez P."/>
            <person name="Brockman W."/>
            <person name="Butler J."/>
            <person name="Chin C."/>
            <person name="Gnerre S."/>
            <person name="Grabherr M."/>
            <person name="Kleber M."/>
            <person name="Mauceli E."/>
            <person name="MacCallum I."/>
        </authorList>
    </citation>
    <scope>NUCLEOTIDE SEQUENCE [LARGE SCALE GENOMIC DNA]</scope>
    <source>
        <strain evidence="3">Tucson 14030-0811.24</strain>
    </source>
</reference>
<dbReference type="EMBL" id="CH963847">
    <property type="protein sequence ID" value="KRF97631.1"/>
    <property type="molecule type" value="Genomic_DNA"/>
</dbReference>
<feature type="signal peptide" evidence="1">
    <location>
        <begin position="1"/>
        <end position="17"/>
    </location>
</feature>
<feature type="chain" id="PRO_5006387001" evidence="1">
    <location>
        <begin position="18"/>
        <end position="74"/>
    </location>
</feature>
<accession>A0A0Q9WPI3</accession>